<dbReference type="AlphaFoldDB" id="N1QSV8"/>
<dbReference type="PANTHER" id="PTHR34791:SF1">
    <property type="entry name" value="OS02G0272100 PROTEIN"/>
    <property type="match status" value="1"/>
</dbReference>
<organism evidence="1">
    <name type="scientific">Aegilops tauschii</name>
    <name type="common">Tausch's goatgrass</name>
    <name type="synonym">Aegilops squarrosa</name>
    <dbReference type="NCBI Taxonomy" id="37682"/>
    <lineage>
        <taxon>Eukaryota</taxon>
        <taxon>Viridiplantae</taxon>
        <taxon>Streptophyta</taxon>
        <taxon>Embryophyta</taxon>
        <taxon>Tracheophyta</taxon>
        <taxon>Spermatophyta</taxon>
        <taxon>Magnoliopsida</taxon>
        <taxon>Liliopsida</taxon>
        <taxon>Poales</taxon>
        <taxon>Poaceae</taxon>
        <taxon>BOP clade</taxon>
        <taxon>Pooideae</taxon>
        <taxon>Triticodae</taxon>
        <taxon>Triticeae</taxon>
        <taxon>Triticinae</taxon>
        <taxon>Aegilops</taxon>
    </lineage>
</organism>
<reference evidence="1" key="1">
    <citation type="submission" date="2015-06" db="UniProtKB">
        <authorList>
            <consortium name="EnsemblPlants"/>
        </authorList>
    </citation>
    <scope>IDENTIFICATION</scope>
</reference>
<dbReference type="ExpressionAtlas" id="N1QSV8">
    <property type="expression patterns" value="baseline"/>
</dbReference>
<proteinExistence type="predicted"/>
<evidence type="ECO:0008006" key="2">
    <source>
        <dbReference type="Google" id="ProtNLM"/>
    </source>
</evidence>
<dbReference type="EnsemblPlants" id="EMT03580">
    <property type="protein sequence ID" value="EMT03580"/>
    <property type="gene ID" value="F775_22324"/>
</dbReference>
<sequence>MTEISPLHRVIDAGRWEAESLLGRLIVIVHAAVLDTGFVSHPHAVPPKSGRVPRRVGATASTLSLGYAAPGLRYAVVLRISAQWMRIVFYVRVRSDQGRGPGLHWVCVDARVAAPLLSGGLDDTARALTSHGACGRGLAALWRELTGKLCRGALVDLCRANAFVLLPGDIMLEILGRLVDGLDLLRVADLCCQYPKLVEAEHKLYEERAAGGVNIIILLSDEEDNSGRGGGNDDGFDI</sequence>
<accession>N1QSV8</accession>
<name>N1QSV8_AEGTA</name>
<dbReference type="PANTHER" id="PTHR34791">
    <property type="entry name" value="OS02G0272100 PROTEIN"/>
    <property type="match status" value="1"/>
</dbReference>
<evidence type="ECO:0000313" key="1">
    <source>
        <dbReference type="EnsemblPlants" id="EMT03580"/>
    </source>
</evidence>
<protein>
    <recommendedName>
        <fullName evidence="2">F-box domain-containing protein</fullName>
    </recommendedName>
</protein>